<organism evidence="10 11">
    <name type="scientific">Paramicrosporidium saccamoebae</name>
    <dbReference type="NCBI Taxonomy" id="1246581"/>
    <lineage>
        <taxon>Eukaryota</taxon>
        <taxon>Fungi</taxon>
        <taxon>Fungi incertae sedis</taxon>
        <taxon>Cryptomycota</taxon>
        <taxon>Cryptomycota incertae sedis</taxon>
        <taxon>Paramicrosporidium</taxon>
    </lineage>
</organism>
<dbReference type="GO" id="GO:0045454">
    <property type="term" value="P:cell redox homeostasis"/>
    <property type="evidence" value="ECO:0007669"/>
    <property type="project" value="TreeGrafter"/>
</dbReference>
<evidence type="ECO:0000313" key="11">
    <source>
        <dbReference type="Proteomes" id="UP000240830"/>
    </source>
</evidence>
<comment type="catalytic activity">
    <reaction evidence="8">
        <text>a hydroperoxide + [thioredoxin]-dithiol = an alcohol + [thioredoxin]-disulfide + H2O</text>
        <dbReference type="Rhea" id="RHEA:62620"/>
        <dbReference type="Rhea" id="RHEA-COMP:10698"/>
        <dbReference type="Rhea" id="RHEA-COMP:10700"/>
        <dbReference type="ChEBI" id="CHEBI:15377"/>
        <dbReference type="ChEBI" id="CHEBI:29950"/>
        <dbReference type="ChEBI" id="CHEBI:30879"/>
        <dbReference type="ChEBI" id="CHEBI:35924"/>
        <dbReference type="ChEBI" id="CHEBI:50058"/>
        <dbReference type="EC" id="1.11.1.24"/>
    </reaction>
</comment>
<dbReference type="GO" id="GO:0033554">
    <property type="term" value="P:cellular response to stress"/>
    <property type="evidence" value="ECO:0007669"/>
    <property type="project" value="TreeGrafter"/>
</dbReference>
<accession>A0A2H9TKL5</accession>
<dbReference type="GO" id="GO:0005829">
    <property type="term" value="C:cytosol"/>
    <property type="evidence" value="ECO:0007669"/>
    <property type="project" value="TreeGrafter"/>
</dbReference>
<evidence type="ECO:0000313" key="10">
    <source>
        <dbReference type="EMBL" id="PJF18190.1"/>
    </source>
</evidence>
<dbReference type="InterPro" id="IPR050217">
    <property type="entry name" value="Peroxiredoxin"/>
</dbReference>
<dbReference type="STRING" id="1246581.A0A2H9TKL5"/>
<dbReference type="EC" id="1.11.1.24" evidence="2"/>
<name>A0A2H9TKL5_9FUNG</name>
<dbReference type="PANTHER" id="PTHR10681">
    <property type="entry name" value="THIOREDOXIN PEROXIDASE"/>
    <property type="match status" value="1"/>
</dbReference>
<evidence type="ECO:0000256" key="1">
    <source>
        <dbReference type="ARBA" id="ARBA00009796"/>
    </source>
</evidence>
<dbReference type="Gene3D" id="3.40.30.10">
    <property type="entry name" value="Glutaredoxin"/>
    <property type="match status" value="1"/>
</dbReference>
<dbReference type="InterPro" id="IPR013766">
    <property type="entry name" value="Thioredoxin_domain"/>
</dbReference>
<evidence type="ECO:0000256" key="5">
    <source>
        <dbReference type="ARBA" id="ARBA00023002"/>
    </source>
</evidence>
<dbReference type="SUPFAM" id="SSF52833">
    <property type="entry name" value="Thioredoxin-like"/>
    <property type="match status" value="1"/>
</dbReference>
<evidence type="ECO:0000256" key="8">
    <source>
        <dbReference type="ARBA" id="ARBA00049091"/>
    </source>
</evidence>
<dbReference type="PANTHER" id="PTHR10681:SF128">
    <property type="entry name" value="THIOREDOXIN-DEPENDENT PEROXIDE REDUCTASE, MITOCHONDRIAL"/>
    <property type="match status" value="1"/>
</dbReference>
<dbReference type="OrthoDB" id="185659at2759"/>
<protein>
    <recommendedName>
        <fullName evidence="2">thioredoxin-dependent peroxiredoxin</fullName>
        <ecNumber evidence="2">1.11.1.24</ecNumber>
    </recommendedName>
</protein>
<sequence length="208" mass="22772">MPSNMSCGSISSAPALLVKHNAPAWSGKAVVNGEIKELCSKDYKDKFQVLLFYPLDFTFVCPTELIAFSDRAKEFKDLGAEVIGISVDSEYSHLAWANTPREKGGLSPMNIPLVSDVKKEIARSFGVLWDESVAVRGLFIIDGKGVVRHATINDLPIGRSVDEALRVVQAIQFTDKHGEVCPANWKPGQKSMKADPKGSLEYFKSANN</sequence>
<dbReference type="GO" id="GO:0008379">
    <property type="term" value="F:thioredoxin peroxidase activity"/>
    <property type="evidence" value="ECO:0007669"/>
    <property type="project" value="TreeGrafter"/>
</dbReference>
<evidence type="ECO:0000256" key="2">
    <source>
        <dbReference type="ARBA" id="ARBA00013017"/>
    </source>
</evidence>
<dbReference type="PROSITE" id="PS51352">
    <property type="entry name" value="THIOREDOXIN_2"/>
    <property type="match status" value="1"/>
</dbReference>
<dbReference type="Proteomes" id="UP000240830">
    <property type="component" value="Unassembled WGS sequence"/>
</dbReference>
<evidence type="ECO:0000256" key="6">
    <source>
        <dbReference type="ARBA" id="ARBA00023157"/>
    </source>
</evidence>
<dbReference type="InterPro" id="IPR019479">
    <property type="entry name" value="Peroxiredoxin_C"/>
</dbReference>
<keyword evidence="6" id="KW-1015">Disulfide bond</keyword>
<dbReference type="GO" id="GO:0006979">
    <property type="term" value="P:response to oxidative stress"/>
    <property type="evidence" value="ECO:0007669"/>
    <property type="project" value="TreeGrafter"/>
</dbReference>
<keyword evidence="7" id="KW-0676">Redox-active center</keyword>
<comment type="similarity">
    <text evidence="1">Belongs to the peroxiredoxin family. AhpC/Prx1 subfamily.</text>
</comment>
<dbReference type="InterPro" id="IPR036249">
    <property type="entry name" value="Thioredoxin-like_sf"/>
</dbReference>
<keyword evidence="5" id="KW-0560">Oxidoreductase</keyword>
<dbReference type="CDD" id="cd03015">
    <property type="entry name" value="PRX_Typ2cys"/>
    <property type="match status" value="1"/>
</dbReference>
<keyword evidence="3" id="KW-0575">Peroxidase</keyword>
<dbReference type="FunFam" id="3.40.30.10:FF:000003">
    <property type="entry name" value="Peroxiredoxin 1"/>
    <property type="match status" value="1"/>
</dbReference>
<dbReference type="AlphaFoldDB" id="A0A2H9TKL5"/>
<feature type="domain" description="Thioredoxin" evidence="9">
    <location>
        <begin position="16"/>
        <end position="173"/>
    </location>
</feature>
<proteinExistence type="inferred from homology"/>
<dbReference type="EMBL" id="MTSL01000137">
    <property type="protein sequence ID" value="PJF18190.1"/>
    <property type="molecule type" value="Genomic_DNA"/>
</dbReference>
<keyword evidence="4" id="KW-0049">Antioxidant</keyword>
<dbReference type="GO" id="GO:0042744">
    <property type="term" value="P:hydrogen peroxide catabolic process"/>
    <property type="evidence" value="ECO:0007669"/>
    <property type="project" value="TreeGrafter"/>
</dbReference>
<comment type="caution">
    <text evidence="10">The sequence shown here is derived from an EMBL/GenBank/DDBJ whole genome shotgun (WGS) entry which is preliminary data.</text>
</comment>
<evidence type="ECO:0000259" key="9">
    <source>
        <dbReference type="PROSITE" id="PS51352"/>
    </source>
</evidence>
<dbReference type="Pfam" id="PF10417">
    <property type="entry name" value="1-cysPrx_C"/>
    <property type="match status" value="1"/>
</dbReference>
<evidence type="ECO:0000256" key="7">
    <source>
        <dbReference type="ARBA" id="ARBA00023284"/>
    </source>
</evidence>
<gene>
    <name evidence="10" type="ORF">PSACC_02000</name>
</gene>
<evidence type="ECO:0000256" key="3">
    <source>
        <dbReference type="ARBA" id="ARBA00022559"/>
    </source>
</evidence>
<dbReference type="InterPro" id="IPR000866">
    <property type="entry name" value="AhpC/TSA"/>
</dbReference>
<keyword evidence="11" id="KW-1185">Reference proteome</keyword>
<dbReference type="Pfam" id="PF00578">
    <property type="entry name" value="AhpC-TSA"/>
    <property type="match status" value="1"/>
</dbReference>
<evidence type="ECO:0000256" key="4">
    <source>
        <dbReference type="ARBA" id="ARBA00022862"/>
    </source>
</evidence>
<reference evidence="10 11" key="1">
    <citation type="submission" date="2016-10" db="EMBL/GenBank/DDBJ databases">
        <title>The genome of Paramicrosporidium saccamoebae is the missing link in understanding Cryptomycota and Microsporidia evolution.</title>
        <authorList>
            <person name="Quandt C.A."/>
            <person name="Beaudet D."/>
            <person name="Corsaro D."/>
            <person name="Michel R."/>
            <person name="Corradi N."/>
            <person name="James T."/>
        </authorList>
    </citation>
    <scope>NUCLEOTIDE SEQUENCE [LARGE SCALE GENOMIC DNA]</scope>
    <source>
        <strain evidence="10 11">KSL3</strain>
    </source>
</reference>